<evidence type="ECO:0000313" key="2">
    <source>
        <dbReference type="EMBL" id="GAA1239138.1"/>
    </source>
</evidence>
<feature type="compositionally biased region" description="Basic residues" evidence="1">
    <location>
        <begin position="24"/>
        <end position="36"/>
    </location>
</feature>
<name>A0ABP4GVU8_9PSEU</name>
<evidence type="ECO:0008006" key="4">
    <source>
        <dbReference type="Google" id="ProtNLM"/>
    </source>
</evidence>
<organism evidence="2 3">
    <name type="scientific">Prauserella halophila</name>
    <dbReference type="NCBI Taxonomy" id="185641"/>
    <lineage>
        <taxon>Bacteria</taxon>
        <taxon>Bacillati</taxon>
        <taxon>Actinomycetota</taxon>
        <taxon>Actinomycetes</taxon>
        <taxon>Pseudonocardiales</taxon>
        <taxon>Pseudonocardiaceae</taxon>
        <taxon>Prauserella</taxon>
    </lineage>
</organism>
<dbReference type="Proteomes" id="UP001500653">
    <property type="component" value="Unassembled WGS sequence"/>
</dbReference>
<reference evidence="3" key="1">
    <citation type="journal article" date="2019" name="Int. J. Syst. Evol. Microbiol.">
        <title>The Global Catalogue of Microorganisms (GCM) 10K type strain sequencing project: providing services to taxonomists for standard genome sequencing and annotation.</title>
        <authorList>
            <consortium name="The Broad Institute Genomics Platform"/>
            <consortium name="The Broad Institute Genome Sequencing Center for Infectious Disease"/>
            <person name="Wu L."/>
            <person name="Ma J."/>
        </authorList>
    </citation>
    <scope>NUCLEOTIDE SEQUENCE [LARGE SCALE GENOMIC DNA]</scope>
    <source>
        <strain evidence="3">JCM 13023</strain>
    </source>
</reference>
<dbReference type="EMBL" id="BAAALN010000006">
    <property type="protein sequence ID" value="GAA1239138.1"/>
    <property type="molecule type" value="Genomic_DNA"/>
</dbReference>
<protein>
    <recommendedName>
        <fullName evidence="4">Oxidoreductase</fullName>
    </recommendedName>
</protein>
<sequence length="140" mass="15807">MIVGGERGEVIDVGLFDRLRSKRGGKQRLGTGKKQRPGTLRGASDADTAHLDAWASERRGVEAYVEPRTNVTETTVVLVAHDGEWTRRRIGSLGKAQDFGGKRSIPVYEVARIGYPQRMRDYTKRQKILEKRKREAERDA</sequence>
<comment type="caution">
    <text evidence="2">The sequence shown here is derived from an EMBL/GenBank/DDBJ whole genome shotgun (WGS) entry which is preliminary data.</text>
</comment>
<accession>A0ABP4GVU8</accession>
<evidence type="ECO:0000313" key="3">
    <source>
        <dbReference type="Proteomes" id="UP001500653"/>
    </source>
</evidence>
<evidence type="ECO:0000256" key="1">
    <source>
        <dbReference type="SAM" id="MobiDB-lite"/>
    </source>
</evidence>
<proteinExistence type="predicted"/>
<gene>
    <name evidence="2" type="ORF">GCM10009676_24690</name>
</gene>
<dbReference type="RefSeq" id="WP_253862321.1">
    <property type="nucleotide sequence ID" value="NZ_BAAALN010000006.1"/>
</dbReference>
<keyword evidence="3" id="KW-1185">Reference proteome</keyword>
<feature type="region of interest" description="Disordered" evidence="1">
    <location>
        <begin position="24"/>
        <end position="47"/>
    </location>
</feature>